<evidence type="ECO:0000256" key="10">
    <source>
        <dbReference type="ARBA" id="ARBA00023027"/>
    </source>
</evidence>
<evidence type="ECO:0000256" key="15">
    <source>
        <dbReference type="ARBA" id="ARBA00023201"/>
    </source>
</evidence>
<evidence type="ECO:0000313" key="20">
    <source>
        <dbReference type="Proteomes" id="UP000297225"/>
    </source>
</evidence>
<comment type="catalytic activity">
    <reaction evidence="16 17">
        <text>a ubiquinone + n Na(+)(in) + NADH + H(+) = a ubiquinol + n Na(+)(out) + NAD(+)</text>
        <dbReference type="Rhea" id="RHEA:47748"/>
        <dbReference type="Rhea" id="RHEA-COMP:9565"/>
        <dbReference type="Rhea" id="RHEA-COMP:9566"/>
        <dbReference type="ChEBI" id="CHEBI:15378"/>
        <dbReference type="ChEBI" id="CHEBI:16389"/>
        <dbReference type="ChEBI" id="CHEBI:17976"/>
        <dbReference type="ChEBI" id="CHEBI:29101"/>
        <dbReference type="ChEBI" id="CHEBI:57540"/>
        <dbReference type="ChEBI" id="CHEBI:57945"/>
        <dbReference type="EC" id="7.2.1.1"/>
    </reaction>
</comment>
<evidence type="ECO:0000256" key="13">
    <source>
        <dbReference type="ARBA" id="ARBA00023075"/>
    </source>
</evidence>
<evidence type="ECO:0000256" key="8">
    <source>
        <dbReference type="ARBA" id="ARBA00022967"/>
    </source>
</evidence>
<keyword evidence="15 16" id="KW-0739">Sodium transport</keyword>
<dbReference type="SMART" id="SM00900">
    <property type="entry name" value="FMN_bind"/>
    <property type="match status" value="1"/>
</dbReference>
<keyword evidence="3" id="KW-0997">Cell inner membrane</keyword>
<dbReference type="RefSeq" id="WP_018358167.1">
    <property type="nucleotide sequence ID" value="NZ_CP197400.1"/>
</dbReference>
<comment type="cofactor">
    <cofactor evidence="16 17">
        <name>FMN</name>
        <dbReference type="ChEBI" id="CHEBI:58210"/>
    </cofactor>
</comment>
<evidence type="ECO:0000256" key="6">
    <source>
        <dbReference type="ARBA" id="ARBA00022643"/>
    </source>
</evidence>
<feature type="modified residue" description="FMN phosphoryl threonine" evidence="16">
    <location>
        <position position="213"/>
    </location>
</feature>
<dbReference type="PIRSF" id="PIRSF009437">
    <property type="entry name" value="NQR-1_subunit_C"/>
    <property type="match status" value="1"/>
</dbReference>
<evidence type="ECO:0000256" key="14">
    <source>
        <dbReference type="ARBA" id="ARBA00023136"/>
    </source>
</evidence>
<keyword evidence="10 16" id="KW-0520">NAD</keyword>
<keyword evidence="1 16" id="KW-0813">Transport</keyword>
<dbReference type="GO" id="GO:0016655">
    <property type="term" value="F:oxidoreductase activity, acting on NAD(P)H, quinone or similar compound as acceptor"/>
    <property type="evidence" value="ECO:0007669"/>
    <property type="project" value="UniProtKB-UniRule"/>
</dbReference>
<comment type="similarity">
    <text evidence="16 17">Belongs to the NqrC family.</text>
</comment>
<comment type="function">
    <text evidence="16">NQR complex catalyzes the reduction of ubiquinone-1 to ubiquinol by two successive reactions, coupled with the transport of Na(+) ions from the cytoplasm to the periplasm. NqrA to NqrE are probably involved in the second step, the conversion of ubisemiquinone to ubiquinol.</text>
</comment>
<keyword evidence="8 16" id="KW-1278">Translocase</keyword>
<evidence type="ECO:0000313" key="19">
    <source>
        <dbReference type="EMBL" id="TFH95644.1"/>
    </source>
</evidence>
<dbReference type="EMBL" id="SPNC01000043">
    <property type="protein sequence ID" value="TFH95644.1"/>
    <property type="molecule type" value="Genomic_DNA"/>
</dbReference>
<evidence type="ECO:0000256" key="5">
    <source>
        <dbReference type="ARBA" id="ARBA00022630"/>
    </source>
</evidence>
<dbReference type="STRING" id="1122973.GCA_000379925_00915"/>
<protein>
    <recommendedName>
        <fullName evidence="16 17">Na(+)-translocating NADH-quinone reductase subunit C</fullName>
        <shortName evidence="16 17">Na(+)-NQR subunit C</shortName>
        <shortName evidence="16 17">Na(+)-translocating NQR subunit C</shortName>
        <ecNumber evidence="16 17">7.2.1.1</ecNumber>
    </recommendedName>
    <alternativeName>
        <fullName evidence="16 17">NQR complex subunit C</fullName>
    </alternativeName>
    <alternativeName>
        <fullName evidence="16 17">NQR-1 subunit C</fullName>
    </alternativeName>
</protein>
<dbReference type="GO" id="GO:0010181">
    <property type="term" value="F:FMN binding"/>
    <property type="evidence" value="ECO:0007669"/>
    <property type="project" value="UniProtKB-UniRule"/>
</dbReference>
<keyword evidence="2 16" id="KW-1003">Cell membrane</keyword>
<dbReference type="Pfam" id="PF04205">
    <property type="entry name" value="FMN_bind"/>
    <property type="match status" value="1"/>
</dbReference>
<evidence type="ECO:0000256" key="9">
    <source>
        <dbReference type="ARBA" id="ARBA00022989"/>
    </source>
</evidence>
<name>A0A4Y8WQI0_9PORP</name>
<keyword evidence="4 16" id="KW-0597">Phosphoprotein</keyword>
<dbReference type="OrthoDB" id="9813828at2"/>
<reference evidence="19 20" key="1">
    <citation type="submission" date="2019-03" db="EMBL/GenBank/DDBJ databases">
        <title>Porphyromonas levii Isolated from the Uterus of Dairy Cows.</title>
        <authorList>
            <person name="Francis A.M."/>
        </authorList>
    </citation>
    <scope>NUCLEOTIDE SEQUENCE [LARGE SCALE GENOMIC DNA]</scope>
    <source>
        <strain evidence="19 20">AF5678</strain>
    </source>
</reference>
<evidence type="ECO:0000256" key="7">
    <source>
        <dbReference type="ARBA" id="ARBA00022692"/>
    </source>
</evidence>
<keyword evidence="13 16" id="KW-0830">Ubiquinone</keyword>
<dbReference type="InterPro" id="IPR010204">
    <property type="entry name" value="NqrC"/>
</dbReference>
<keyword evidence="20" id="KW-1185">Reference proteome</keyword>
<keyword evidence="6 16" id="KW-0288">FMN</keyword>
<comment type="caution">
    <text evidence="16">Lacks conserved residue(s) required for the propagation of feature annotation.</text>
</comment>
<keyword evidence="11 16" id="KW-0915">Sodium</keyword>
<dbReference type="PANTHER" id="PTHR37838">
    <property type="entry name" value="NA(+)-TRANSLOCATING NADH-QUINONE REDUCTASE SUBUNIT C"/>
    <property type="match status" value="1"/>
</dbReference>
<dbReference type="EC" id="7.2.1.1" evidence="16 17"/>
<organism evidence="19 20">
    <name type="scientific">Porphyromonas levii</name>
    <dbReference type="NCBI Taxonomy" id="28114"/>
    <lineage>
        <taxon>Bacteria</taxon>
        <taxon>Pseudomonadati</taxon>
        <taxon>Bacteroidota</taxon>
        <taxon>Bacteroidia</taxon>
        <taxon>Bacteroidales</taxon>
        <taxon>Porphyromonadaceae</taxon>
        <taxon>Porphyromonas</taxon>
    </lineage>
</organism>
<evidence type="ECO:0000256" key="4">
    <source>
        <dbReference type="ARBA" id="ARBA00022553"/>
    </source>
</evidence>
<accession>A0A4Y8WQI0</accession>
<dbReference type="GO" id="GO:0005886">
    <property type="term" value="C:plasma membrane"/>
    <property type="evidence" value="ECO:0007669"/>
    <property type="project" value="UniProtKB-SubCell"/>
</dbReference>
<keyword evidence="14 16" id="KW-0472">Membrane</keyword>
<evidence type="ECO:0000259" key="18">
    <source>
        <dbReference type="SMART" id="SM00900"/>
    </source>
</evidence>
<gene>
    <name evidence="16 19" type="primary">nqrC</name>
    <name evidence="19" type="ORF">E4P47_04065</name>
</gene>
<dbReference type="GO" id="GO:0006814">
    <property type="term" value="P:sodium ion transport"/>
    <property type="evidence" value="ECO:0007669"/>
    <property type="project" value="UniProtKB-UniRule"/>
</dbReference>
<dbReference type="HAMAP" id="MF_00427">
    <property type="entry name" value="NqrC"/>
    <property type="match status" value="1"/>
</dbReference>
<feature type="domain" description="FMN-binding" evidence="18">
    <location>
        <begin position="132"/>
        <end position="230"/>
    </location>
</feature>
<sequence>MKKNSNTYVILYSSIMVILVAVGLALTSQALKERQSRNVDLDTMRQILRSLSLDVDPTLNTAEGLYNDLIKEAYLVDASGNIIPGSEGIATTDPAFLATLDLAKISTMEGYPVFVAEVDGQKKYILGMYGAGLWGPIWGYISLNDDVNTVYGINLDHASETPGLGGDIALPKFRNRFEGKEIYKNNELKSIAVVKPSAVVEDRDRVDGISGGTLTSNGVNNMLQEAFERYQPYLDNLRK</sequence>
<feature type="transmembrane region" description="Helical" evidence="16">
    <location>
        <begin position="6"/>
        <end position="27"/>
    </location>
</feature>
<comment type="subcellular location">
    <subcellularLocation>
        <location evidence="16">Cell membrane</location>
        <topology evidence="16">Single-pass membrane protein</topology>
    </subcellularLocation>
</comment>
<evidence type="ECO:0000256" key="1">
    <source>
        <dbReference type="ARBA" id="ARBA00022448"/>
    </source>
</evidence>
<evidence type="ECO:0000256" key="17">
    <source>
        <dbReference type="PIRNR" id="PIRNR009437"/>
    </source>
</evidence>
<dbReference type="PANTHER" id="PTHR37838:SF1">
    <property type="entry name" value="NA(+)-TRANSLOCATING NADH-QUINONE REDUCTASE SUBUNIT C"/>
    <property type="match status" value="1"/>
</dbReference>
<dbReference type="InterPro" id="IPR007329">
    <property type="entry name" value="FMN-bd"/>
</dbReference>
<comment type="subunit">
    <text evidence="16 17">Composed of six subunits; NqrA, NqrB, NqrC, NqrD, NqrE and NqrF.</text>
</comment>
<comment type="caution">
    <text evidence="19">The sequence shown here is derived from an EMBL/GenBank/DDBJ whole genome shotgun (WGS) entry which is preliminary data.</text>
</comment>
<dbReference type="NCBIfam" id="TIGR01938">
    <property type="entry name" value="nqrC"/>
    <property type="match status" value="1"/>
</dbReference>
<keyword evidence="7 16" id="KW-0812">Transmembrane</keyword>
<evidence type="ECO:0000256" key="11">
    <source>
        <dbReference type="ARBA" id="ARBA00023053"/>
    </source>
</evidence>
<proteinExistence type="inferred from homology"/>
<evidence type="ECO:0000256" key="3">
    <source>
        <dbReference type="ARBA" id="ARBA00022519"/>
    </source>
</evidence>
<keyword evidence="12 16" id="KW-0406">Ion transport</keyword>
<keyword evidence="9 16" id="KW-1133">Transmembrane helix</keyword>
<evidence type="ECO:0000256" key="2">
    <source>
        <dbReference type="ARBA" id="ARBA00022475"/>
    </source>
</evidence>
<keyword evidence="5 16" id="KW-0285">Flavoprotein</keyword>
<dbReference type="Proteomes" id="UP000297225">
    <property type="component" value="Unassembled WGS sequence"/>
</dbReference>
<dbReference type="AlphaFoldDB" id="A0A4Y8WQI0"/>
<evidence type="ECO:0000256" key="16">
    <source>
        <dbReference type="HAMAP-Rule" id="MF_00427"/>
    </source>
</evidence>
<evidence type="ECO:0000256" key="12">
    <source>
        <dbReference type="ARBA" id="ARBA00023065"/>
    </source>
</evidence>